<reference evidence="2" key="1">
    <citation type="journal article" date="2020" name="Stud. Mycol.">
        <title>101 Dothideomycetes genomes: a test case for predicting lifestyles and emergence of pathogens.</title>
        <authorList>
            <person name="Haridas S."/>
            <person name="Albert R."/>
            <person name="Binder M."/>
            <person name="Bloem J."/>
            <person name="Labutti K."/>
            <person name="Salamov A."/>
            <person name="Andreopoulos B."/>
            <person name="Baker S."/>
            <person name="Barry K."/>
            <person name="Bills G."/>
            <person name="Bluhm B."/>
            <person name="Cannon C."/>
            <person name="Castanera R."/>
            <person name="Culley D."/>
            <person name="Daum C."/>
            <person name="Ezra D."/>
            <person name="Gonzalez J."/>
            <person name="Henrissat B."/>
            <person name="Kuo A."/>
            <person name="Liang C."/>
            <person name="Lipzen A."/>
            <person name="Lutzoni F."/>
            <person name="Magnuson J."/>
            <person name="Mondo S."/>
            <person name="Nolan M."/>
            <person name="Ohm R."/>
            <person name="Pangilinan J."/>
            <person name="Park H.-J."/>
            <person name="Ramirez L."/>
            <person name="Alfaro M."/>
            <person name="Sun H."/>
            <person name="Tritt A."/>
            <person name="Yoshinaga Y."/>
            <person name="Zwiers L.-H."/>
            <person name="Turgeon B."/>
            <person name="Goodwin S."/>
            <person name="Spatafora J."/>
            <person name="Crous P."/>
            <person name="Grigoriev I."/>
        </authorList>
    </citation>
    <scope>NUCLEOTIDE SEQUENCE</scope>
    <source>
        <strain evidence="2">ATCC 16933</strain>
    </source>
</reference>
<dbReference type="AlphaFoldDB" id="A0A6A6PF30"/>
<evidence type="ECO:0000313" key="3">
    <source>
        <dbReference type="Proteomes" id="UP000799766"/>
    </source>
</evidence>
<feature type="region of interest" description="Disordered" evidence="1">
    <location>
        <begin position="33"/>
        <end position="82"/>
    </location>
</feature>
<protein>
    <submittedName>
        <fullName evidence="2">Uncharacterized protein</fullName>
    </submittedName>
</protein>
<organism evidence="2 3">
    <name type="scientific">Lineolata rhizophorae</name>
    <dbReference type="NCBI Taxonomy" id="578093"/>
    <lineage>
        <taxon>Eukaryota</taxon>
        <taxon>Fungi</taxon>
        <taxon>Dikarya</taxon>
        <taxon>Ascomycota</taxon>
        <taxon>Pezizomycotina</taxon>
        <taxon>Dothideomycetes</taxon>
        <taxon>Dothideomycetes incertae sedis</taxon>
        <taxon>Lineolatales</taxon>
        <taxon>Lineolataceae</taxon>
        <taxon>Lineolata</taxon>
    </lineage>
</organism>
<sequence length="480" mass="51696">MVAYSIQAFLSEGSTPLPPICFVRSARPICRTSRERRVARSASPPARSASSSARSSSPVGEHSTLSVIHGPPPPTHHPRHDSVLNAEGQYKPARSHWVDNASEGPSKPTRSSHPIRSPSPAHLRSPVSDHFAPSARRPLPPTSRQWHARHNSALDAEGQWKPARSYWVVDAGEGPSKAAHPSRFVDAGEGPSKPARLPSPAPSSPTPSSSPAHSPSPARSSLPARSLSPVRSLPSASSLPATRSASPHVRLSSAAGDHSAPSAYGLPPPTPGQWLRCHNSVLVSAEGPSKRVDEFTREKGDVRRKELRSLTAAEYRRLIGRPAPKSVRLLEAKADEEQFGQTGLAKLPAEDYLREVAPLFPLFFGEQNAPAGADHAAARVQDGEPAGAEVRPAPGCEVLTTPESTRVVDGVEYGDELRNSRGQEYVPAPPTPGRLLQKAGKTGRRLLHRTHEEEGVPRPGPSAMRKVAQRLRQKFHRVHF</sequence>
<dbReference type="EMBL" id="MU001670">
    <property type="protein sequence ID" value="KAF2462400.1"/>
    <property type="molecule type" value="Genomic_DNA"/>
</dbReference>
<keyword evidence="3" id="KW-1185">Reference proteome</keyword>
<evidence type="ECO:0000313" key="2">
    <source>
        <dbReference type="EMBL" id="KAF2462400.1"/>
    </source>
</evidence>
<dbReference type="Proteomes" id="UP000799766">
    <property type="component" value="Unassembled WGS sequence"/>
</dbReference>
<feature type="compositionally biased region" description="Low complexity" evidence="1">
    <location>
        <begin position="40"/>
        <end position="58"/>
    </location>
</feature>
<evidence type="ECO:0000256" key="1">
    <source>
        <dbReference type="SAM" id="MobiDB-lite"/>
    </source>
</evidence>
<name>A0A6A6PF30_9PEZI</name>
<gene>
    <name evidence="2" type="ORF">BDY21DRAFT_360329</name>
</gene>
<proteinExistence type="predicted"/>
<feature type="compositionally biased region" description="Low complexity" evidence="1">
    <location>
        <begin position="206"/>
        <end position="247"/>
    </location>
</feature>
<accession>A0A6A6PF30</accession>
<feature type="region of interest" description="Disordered" evidence="1">
    <location>
        <begin position="174"/>
        <end position="267"/>
    </location>
</feature>
<feature type="region of interest" description="Disordered" evidence="1">
    <location>
        <begin position="96"/>
        <end position="157"/>
    </location>
</feature>